<dbReference type="Pfam" id="PF01940">
    <property type="entry name" value="DUF92"/>
    <property type="match status" value="1"/>
</dbReference>
<keyword evidence="4 6" id="KW-1133">Transmembrane helix</keyword>
<evidence type="ECO:0000313" key="9">
    <source>
        <dbReference type="Proteomes" id="UP000629468"/>
    </source>
</evidence>
<proteinExistence type="inferred from homology"/>
<feature type="signal peptide" evidence="7">
    <location>
        <begin position="1"/>
        <end position="16"/>
    </location>
</feature>
<evidence type="ECO:0000256" key="1">
    <source>
        <dbReference type="ARBA" id="ARBA00004141"/>
    </source>
</evidence>
<comment type="similarity">
    <text evidence="2">Belongs to the TMEM19 family.</text>
</comment>
<evidence type="ECO:0000256" key="5">
    <source>
        <dbReference type="ARBA" id="ARBA00023136"/>
    </source>
</evidence>
<feature type="transmembrane region" description="Helical" evidence="6">
    <location>
        <begin position="35"/>
        <end position="56"/>
    </location>
</feature>
<comment type="caution">
    <text evidence="8">The sequence shown here is derived from an EMBL/GenBank/DDBJ whole genome shotgun (WGS) entry which is preliminary data.</text>
</comment>
<evidence type="ECO:0000256" key="7">
    <source>
        <dbReference type="SAM" id="SignalP"/>
    </source>
</evidence>
<gene>
    <name evidence="8" type="ORF">Agabi119p4_10628</name>
</gene>
<dbReference type="PANTHER" id="PTHR13353">
    <property type="entry name" value="TRANSMEMBRANE PROTEIN 19"/>
    <property type="match status" value="1"/>
</dbReference>
<feature type="transmembrane region" description="Helical" evidence="6">
    <location>
        <begin position="172"/>
        <end position="197"/>
    </location>
</feature>
<evidence type="ECO:0000256" key="3">
    <source>
        <dbReference type="ARBA" id="ARBA00022692"/>
    </source>
</evidence>
<dbReference type="GO" id="GO:0016020">
    <property type="term" value="C:membrane"/>
    <property type="evidence" value="ECO:0007669"/>
    <property type="project" value="UniProtKB-SubCell"/>
</dbReference>
<dbReference type="Proteomes" id="UP000629468">
    <property type="component" value="Unassembled WGS sequence"/>
</dbReference>
<keyword evidence="7" id="KW-0732">Signal</keyword>
<sequence>MQVVPLVLALLLSLHGLRKKSLSPSGALTAFCVGYGTLSGGLWVFGITLIGFYLIGSRATKYGKQRKAKLEEGYQEGGYRSGWQVLCNSVCGVAAAVMWNGMFGVEYDSSKWCPLDREVGNGWSRMLLFVALGHFACCLGDTLASELGILSAGQPRLVTTFERVPPGTNGGMSVGGTLASLLGGAAVGVLMASTLVVENVRCREAWSSVTLSLIVGGALAGFLGSLIDSLIGATLQQTRYSQGRVSTEGEVISGLNVLTNNQVNLVSSVITSVVSGVVSRSR</sequence>
<dbReference type="PANTHER" id="PTHR13353:SF5">
    <property type="entry name" value="TRANSMEMBRANE PROTEIN 19"/>
    <property type="match status" value="1"/>
</dbReference>
<protein>
    <recommendedName>
        <fullName evidence="10">Transmembrane protein 19</fullName>
    </recommendedName>
</protein>
<evidence type="ECO:0000313" key="8">
    <source>
        <dbReference type="EMBL" id="KAF7761219.1"/>
    </source>
</evidence>
<organism evidence="8 9">
    <name type="scientific">Agaricus bisporus var. burnettii</name>
    <dbReference type="NCBI Taxonomy" id="192524"/>
    <lineage>
        <taxon>Eukaryota</taxon>
        <taxon>Fungi</taxon>
        <taxon>Dikarya</taxon>
        <taxon>Basidiomycota</taxon>
        <taxon>Agaricomycotina</taxon>
        <taxon>Agaricomycetes</taxon>
        <taxon>Agaricomycetidae</taxon>
        <taxon>Agaricales</taxon>
        <taxon>Agaricineae</taxon>
        <taxon>Agaricaceae</taxon>
        <taxon>Agaricus</taxon>
    </lineage>
</organism>
<feature type="chain" id="PRO_5034349027" description="Transmembrane protein 19" evidence="7">
    <location>
        <begin position="17"/>
        <end position="282"/>
    </location>
</feature>
<reference evidence="8 9" key="1">
    <citation type="journal article" name="Sci. Rep.">
        <title>Telomere-to-telomere assembled and centromere annotated genomes of the two main subspecies of the button mushroom Agaricus bisporus reveal especially polymorphic chromosome ends.</title>
        <authorList>
            <person name="Sonnenberg A.S.M."/>
            <person name="Sedaghat-Telgerd N."/>
            <person name="Lavrijssen B."/>
            <person name="Ohm R.A."/>
            <person name="Hendrickx P.M."/>
            <person name="Scholtmeijer K."/>
            <person name="Baars J.J.P."/>
            <person name="van Peer A."/>
        </authorList>
    </citation>
    <scope>NUCLEOTIDE SEQUENCE [LARGE SCALE GENOMIC DNA]</scope>
    <source>
        <strain evidence="8 9">H119_p4</strain>
    </source>
</reference>
<comment type="subcellular location">
    <subcellularLocation>
        <location evidence="1">Membrane</location>
        <topology evidence="1">Multi-pass membrane protein</topology>
    </subcellularLocation>
</comment>
<evidence type="ECO:0000256" key="4">
    <source>
        <dbReference type="ARBA" id="ARBA00022989"/>
    </source>
</evidence>
<dbReference type="EMBL" id="JABXXO010000014">
    <property type="protein sequence ID" value="KAF7761219.1"/>
    <property type="molecule type" value="Genomic_DNA"/>
</dbReference>
<keyword evidence="3 6" id="KW-0812">Transmembrane</keyword>
<evidence type="ECO:0000256" key="2">
    <source>
        <dbReference type="ARBA" id="ARBA00009012"/>
    </source>
</evidence>
<evidence type="ECO:0008006" key="10">
    <source>
        <dbReference type="Google" id="ProtNLM"/>
    </source>
</evidence>
<feature type="transmembrane region" description="Helical" evidence="6">
    <location>
        <begin position="209"/>
        <end position="227"/>
    </location>
</feature>
<dbReference type="AlphaFoldDB" id="A0A8H7C1X8"/>
<name>A0A8H7C1X8_AGABI</name>
<keyword evidence="5 6" id="KW-0472">Membrane</keyword>
<evidence type="ECO:0000256" key="6">
    <source>
        <dbReference type="SAM" id="Phobius"/>
    </source>
</evidence>
<dbReference type="InterPro" id="IPR002794">
    <property type="entry name" value="DUF92_TMEM19"/>
</dbReference>
<accession>A0A8H7C1X8</accession>